<protein>
    <submittedName>
        <fullName evidence="2">Uncharacterized protein</fullName>
    </submittedName>
</protein>
<name>A0A926S4C2_9HYPH</name>
<comment type="caution">
    <text evidence="2">The sequence shown here is derived from an EMBL/GenBank/DDBJ whole genome shotgun (WGS) entry which is preliminary data.</text>
</comment>
<evidence type="ECO:0000313" key="2">
    <source>
        <dbReference type="EMBL" id="MBD1545256.1"/>
    </source>
</evidence>
<evidence type="ECO:0000313" key="3">
    <source>
        <dbReference type="Proteomes" id="UP000598467"/>
    </source>
</evidence>
<feature type="chain" id="PRO_5037357796" evidence="1">
    <location>
        <begin position="24"/>
        <end position="97"/>
    </location>
</feature>
<evidence type="ECO:0000256" key="1">
    <source>
        <dbReference type="SAM" id="SignalP"/>
    </source>
</evidence>
<sequence length="97" mass="10175">MRSIAGTVIIAGLTVLGASAAQARPSLYTMTCSEAKAFIKSKGAVVANTGPQTSARIVANASYCDRMQIIKAFVGKTTDNPQCQIGFRCANDQMSVE</sequence>
<proteinExistence type="predicted"/>
<organism evidence="2 3">
    <name type="scientific">Roseibium aggregatum</name>
    <dbReference type="NCBI Taxonomy" id="187304"/>
    <lineage>
        <taxon>Bacteria</taxon>
        <taxon>Pseudomonadati</taxon>
        <taxon>Pseudomonadota</taxon>
        <taxon>Alphaproteobacteria</taxon>
        <taxon>Hyphomicrobiales</taxon>
        <taxon>Stappiaceae</taxon>
        <taxon>Roseibium</taxon>
    </lineage>
</organism>
<dbReference type="AlphaFoldDB" id="A0A926S4C2"/>
<keyword evidence="1" id="KW-0732">Signal</keyword>
<reference evidence="2" key="1">
    <citation type="submission" date="2020-05" db="EMBL/GenBank/DDBJ databases">
        <title>Identification of trans-AT polyketide cluster in two marine bacteria, producers of a novel glutaramide-containing polyketide sesbanimide D and analogs.</title>
        <authorList>
            <person name="Kacar D."/>
            <person name="Rodriguez P."/>
            <person name="Canedo L."/>
            <person name="Gonzalez E."/>
            <person name="Galan B."/>
            <person name="De La Calle F."/>
            <person name="Garcia J.L."/>
        </authorList>
    </citation>
    <scope>NUCLEOTIDE SEQUENCE</scope>
    <source>
        <strain evidence="2">PHM038</strain>
    </source>
</reference>
<accession>A0A926S4C2</accession>
<feature type="signal peptide" evidence="1">
    <location>
        <begin position="1"/>
        <end position="23"/>
    </location>
</feature>
<dbReference type="RefSeq" id="WP_190289921.1">
    <property type="nucleotide sequence ID" value="NZ_JABFCZ010000003.1"/>
</dbReference>
<dbReference type="EMBL" id="JABFCZ010000003">
    <property type="protein sequence ID" value="MBD1545256.1"/>
    <property type="molecule type" value="Genomic_DNA"/>
</dbReference>
<dbReference type="Proteomes" id="UP000598467">
    <property type="component" value="Unassembled WGS sequence"/>
</dbReference>
<gene>
    <name evidence="2" type="ORF">HK439_03210</name>
</gene>